<dbReference type="Pfam" id="PF00296">
    <property type="entry name" value="Bac_luciferase"/>
    <property type="match status" value="1"/>
</dbReference>
<evidence type="ECO:0000256" key="1">
    <source>
        <dbReference type="ARBA" id="ARBA00022630"/>
    </source>
</evidence>
<dbReference type="InterPro" id="IPR019921">
    <property type="entry name" value="Lucif-like_OxRdtase_Rv2161c"/>
</dbReference>
<dbReference type="PANTHER" id="PTHR42847">
    <property type="entry name" value="ALKANESULFONATE MONOOXYGENASE"/>
    <property type="match status" value="1"/>
</dbReference>
<dbReference type="PANTHER" id="PTHR42847:SF4">
    <property type="entry name" value="ALKANESULFONATE MONOOXYGENASE-RELATED"/>
    <property type="match status" value="1"/>
</dbReference>
<evidence type="ECO:0000256" key="4">
    <source>
        <dbReference type="ARBA" id="ARBA00023033"/>
    </source>
</evidence>
<keyword evidence="4" id="KW-0503">Monooxygenase</keyword>
<dbReference type="NCBIfam" id="TIGR03619">
    <property type="entry name" value="F420_Rv2161c"/>
    <property type="match status" value="1"/>
</dbReference>
<dbReference type="EMBL" id="BHZD01000001">
    <property type="protein sequence ID" value="GCD48263.1"/>
    <property type="molecule type" value="Genomic_DNA"/>
</dbReference>
<dbReference type="InterPro" id="IPR050172">
    <property type="entry name" value="SsuD_RutA_monooxygenase"/>
</dbReference>
<evidence type="ECO:0000313" key="6">
    <source>
        <dbReference type="EMBL" id="GCD48263.1"/>
    </source>
</evidence>
<dbReference type="GO" id="GO:0008726">
    <property type="term" value="F:alkanesulfonate monooxygenase activity"/>
    <property type="evidence" value="ECO:0007669"/>
    <property type="project" value="TreeGrafter"/>
</dbReference>
<organism evidence="6 7">
    <name type="scientific">Streptomyces paromomycinus</name>
    <name type="common">Streptomyces rimosus subsp. paromomycinus</name>
    <dbReference type="NCBI Taxonomy" id="92743"/>
    <lineage>
        <taxon>Bacteria</taxon>
        <taxon>Bacillati</taxon>
        <taxon>Actinomycetota</taxon>
        <taxon>Actinomycetes</taxon>
        <taxon>Kitasatosporales</taxon>
        <taxon>Streptomycetaceae</taxon>
        <taxon>Streptomyces</taxon>
    </lineage>
</organism>
<dbReference type="GO" id="GO:0046306">
    <property type="term" value="P:alkanesulfonate catabolic process"/>
    <property type="evidence" value="ECO:0007669"/>
    <property type="project" value="TreeGrafter"/>
</dbReference>
<dbReference type="SUPFAM" id="SSF51679">
    <property type="entry name" value="Bacterial luciferase-like"/>
    <property type="match status" value="1"/>
</dbReference>
<accession>A0A401WG16</accession>
<dbReference type="AlphaFoldDB" id="A0A401WG16"/>
<gene>
    <name evidence="6" type="ORF">GKJPGBOP_08059</name>
</gene>
<dbReference type="Gene3D" id="3.20.20.30">
    <property type="entry name" value="Luciferase-like domain"/>
    <property type="match status" value="1"/>
</dbReference>
<comment type="caution">
    <text evidence="6">The sequence shown here is derived from an EMBL/GenBank/DDBJ whole genome shotgun (WGS) entry which is preliminary data.</text>
</comment>
<keyword evidence="3" id="KW-0560">Oxidoreductase</keyword>
<evidence type="ECO:0000256" key="3">
    <source>
        <dbReference type="ARBA" id="ARBA00023002"/>
    </source>
</evidence>
<sequence>MKIGINVLNYGEGTTPESIETWVRGAEELGYHLAMISDHVTLPPEVAGAFPPPFYDPFTTLAWLAGRTSTIELGTTVVVLPYRHPLQTARVTANLDRFSGGRLVFGVGLGWSRQEYAALGVDYASRGRITDEYLACIKEHWTQPVLSFQGEHVACTDITTGPGPVRDPHPPVWVGGLSDAALRRAGRFGDAWHPYTLGADAIRERLPVLEAAAEATGRPTPAVTPRIALHLTERPVESESRLPGHGTVGQVRADLEALAELGVPYVVLDTFLSSYAGPVPPEESPRHDLTQLETAAERILDLPGETLR</sequence>
<dbReference type="RefSeq" id="WP_125058212.1">
    <property type="nucleotide sequence ID" value="NZ_BHZD01000001.1"/>
</dbReference>
<dbReference type="InterPro" id="IPR036661">
    <property type="entry name" value="Luciferase-like_sf"/>
</dbReference>
<dbReference type="Proteomes" id="UP000286746">
    <property type="component" value="Unassembled WGS sequence"/>
</dbReference>
<keyword evidence="1" id="KW-0285">Flavoprotein</keyword>
<dbReference type="InterPro" id="IPR011251">
    <property type="entry name" value="Luciferase-like_dom"/>
</dbReference>
<proteinExistence type="predicted"/>
<keyword evidence="2" id="KW-0288">FMN</keyword>
<protein>
    <submittedName>
        <fullName evidence="6">F420-dependent oxidoreductase</fullName>
    </submittedName>
</protein>
<name>A0A401WG16_STREY</name>
<evidence type="ECO:0000313" key="7">
    <source>
        <dbReference type="Proteomes" id="UP000286746"/>
    </source>
</evidence>
<feature type="domain" description="Luciferase-like" evidence="5">
    <location>
        <begin position="12"/>
        <end position="235"/>
    </location>
</feature>
<evidence type="ECO:0000256" key="2">
    <source>
        <dbReference type="ARBA" id="ARBA00022643"/>
    </source>
</evidence>
<reference evidence="6 7" key="1">
    <citation type="submission" date="2018-11" db="EMBL/GenBank/DDBJ databases">
        <title>Whole genome sequence of Streptomyces paromomycinus NBRC 15454(T).</title>
        <authorList>
            <person name="Komaki H."/>
            <person name="Tamura T."/>
        </authorList>
    </citation>
    <scope>NUCLEOTIDE SEQUENCE [LARGE SCALE GENOMIC DNA]</scope>
    <source>
        <strain evidence="6 7">NBRC 15454</strain>
    </source>
</reference>
<evidence type="ECO:0000259" key="5">
    <source>
        <dbReference type="Pfam" id="PF00296"/>
    </source>
</evidence>
<keyword evidence="7" id="KW-1185">Reference proteome</keyword>